<dbReference type="eggNOG" id="COG0775">
    <property type="taxonomic scope" value="Bacteria"/>
</dbReference>
<dbReference type="GO" id="GO:0008930">
    <property type="term" value="F:methylthioadenosine nucleosidase activity"/>
    <property type="evidence" value="ECO:0007669"/>
    <property type="project" value="TreeGrafter"/>
</dbReference>
<proteinExistence type="predicted"/>
<dbReference type="Gene3D" id="3.40.50.1580">
    <property type="entry name" value="Nucleoside phosphorylase domain"/>
    <property type="match status" value="1"/>
</dbReference>
<dbReference type="CDD" id="cd09008">
    <property type="entry name" value="MTAN"/>
    <property type="match status" value="1"/>
</dbReference>
<organism evidence="2 3">
    <name type="scientific">Amycolatopsis vancoresmycina DSM 44592</name>
    <dbReference type="NCBI Taxonomy" id="1292037"/>
    <lineage>
        <taxon>Bacteria</taxon>
        <taxon>Bacillati</taxon>
        <taxon>Actinomycetota</taxon>
        <taxon>Actinomycetes</taxon>
        <taxon>Pseudonocardiales</taxon>
        <taxon>Pseudonocardiaceae</taxon>
        <taxon>Amycolatopsis</taxon>
    </lineage>
</organism>
<dbReference type="PATRIC" id="fig|1292037.4.peg.1255"/>
<dbReference type="GO" id="GO:0019284">
    <property type="term" value="P:L-methionine salvage from S-adenosylmethionine"/>
    <property type="evidence" value="ECO:0007669"/>
    <property type="project" value="TreeGrafter"/>
</dbReference>
<dbReference type="RefSeq" id="WP_003063336.1">
    <property type="nucleotide sequence ID" value="NZ_AOUO01000068.1"/>
</dbReference>
<dbReference type="PANTHER" id="PTHR46832:SF1">
    <property type="entry name" value="5'-METHYLTHIOADENOSINE_S-ADENOSYLHOMOCYSTEINE NUCLEOSIDASE"/>
    <property type="match status" value="1"/>
</dbReference>
<name>R1I0P1_9PSEU</name>
<comment type="caution">
    <text evidence="2">The sequence shown here is derived from an EMBL/GenBank/DDBJ whole genome shotgun (WGS) entry which is preliminary data.</text>
</comment>
<dbReference type="PANTHER" id="PTHR46832">
    <property type="entry name" value="5'-METHYLTHIOADENOSINE/S-ADENOSYLHOMOCYSTEINE NUCLEOSIDASE"/>
    <property type="match status" value="1"/>
</dbReference>
<dbReference type="GO" id="GO:0009116">
    <property type="term" value="P:nucleoside metabolic process"/>
    <property type="evidence" value="ECO:0007669"/>
    <property type="project" value="InterPro"/>
</dbReference>
<dbReference type="Proteomes" id="UP000014139">
    <property type="component" value="Unassembled WGS sequence"/>
</dbReference>
<dbReference type="SUPFAM" id="SSF53167">
    <property type="entry name" value="Purine and uridine phosphorylases"/>
    <property type="match status" value="1"/>
</dbReference>
<dbReference type="EMBL" id="AOUO01000068">
    <property type="protein sequence ID" value="EOD69390.1"/>
    <property type="molecule type" value="Genomic_DNA"/>
</dbReference>
<dbReference type="GO" id="GO:0008782">
    <property type="term" value="F:adenosylhomocysteine nucleosidase activity"/>
    <property type="evidence" value="ECO:0007669"/>
    <property type="project" value="TreeGrafter"/>
</dbReference>
<evidence type="ECO:0000313" key="3">
    <source>
        <dbReference type="Proteomes" id="UP000014139"/>
    </source>
</evidence>
<dbReference type="InterPro" id="IPR000845">
    <property type="entry name" value="Nucleoside_phosphorylase_d"/>
</dbReference>
<sequence>MLAILTAMEVERAAVRARMSGVRRHRHRAGTVFEVGELSGREVALGMVGKGNAGAAAVAERAVAEFSPSAMLFAGVAGGLRDWLRLGDVVVARKVHAFHSGYSDDTGFRNRPQAWEPSHRLLELARALAREGSWAGAGHRPEVHFEPIAAGEVVVDGRTSGIARYLHDNYNDAVAVEMESAGFALTSHLNDDVPALTVRGISDRADGAKDAADGADWQAVAAGNAADFVRALAAELDVPDRGRPAERADVPVLHNTNVAKGNARVGQQIGAVHGDLNVASQNRGEHA</sequence>
<dbReference type="OrthoDB" id="44283at2"/>
<evidence type="ECO:0000313" key="2">
    <source>
        <dbReference type="EMBL" id="EOD69390.1"/>
    </source>
</evidence>
<dbReference type="GO" id="GO:0005829">
    <property type="term" value="C:cytosol"/>
    <property type="evidence" value="ECO:0007669"/>
    <property type="project" value="TreeGrafter"/>
</dbReference>
<reference evidence="2 3" key="1">
    <citation type="submission" date="2013-02" db="EMBL/GenBank/DDBJ databases">
        <title>Draft genome sequence of Amycolatopsis vancoresmycina strain DSM 44592T.</title>
        <authorList>
            <person name="Kumar S."/>
            <person name="Kaur N."/>
            <person name="Kaur C."/>
            <person name="Raghava G.P.S."/>
            <person name="Mayilraj S."/>
        </authorList>
    </citation>
    <scope>NUCLEOTIDE SEQUENCE [LARGE SCALE GENOMIC DNA]</scope>
    <source>
        <strain evidence="2 3">DSM 44592</strain>
    </source>
</reference>
<accession>R1I0P1</accession>
<feature type="domain" description="Nucleoside phosphorylase" evidence="1">
    <location>
        <begin position="2"/>
        <end position="232"/>
    </location>
</feature>
<dbReference type="AlphaFoldDB" id="R1I0P1"/>
<evidence type="ECO:0000259" key="1">
    <source>
        <dbReference type="Pfam" id="PF01048"/>
    </source>
</evidence>
<dbReference type="Pfam" id="PF01048">
    <property type="entry name" value="PNP_UDP_1"/>
    <property type="match status" value="1"/>
</dbReference>
<dbReference type="InterPro" id="IPR035994">
    <property type="entry name" value="Nucleoside_phosphorylase_sf"/>
</dbReference>
<gene>
    <name evidence="2" type="ORF">H480_06436</name>
</gene>
<protein>
    <submittedName>
        <fullName evidence="2">Purine phosphorylase family 1</fullName>
    </submittedName>
</protein>
<keyword evidence="3" id="KW-1185">Reference proteome</keyword>